<dbReference type="HAMAP" id="MF_00340">
    <property type="entry name" value="Ribosomal_bL32"/>
    <property type="match status" value="1"/>
</dbReference>
<protein>
    <recommendedName>
        <fullName evidence="4 5">Large ribosomal subunit protein bL32</fullName>
    </recommendedName>
</protein>
<reference evidence="6" key="1">
    <citation type="journal article" date="2020" name="mSystems">
        <title>Genome- and Community-Level Interaction Insights into Carbon Utilization and Element Cycling Functions of Hydrothermarchaeota in Hydrothermal Sediment.</title>
        <authorList>
            <person name="Zhou Z."/>
            <person name="Liu Y."/>
            <person name="Xu W."/>
            <person name="Pan J."/>
            <person name="Luo Z.H."/>
            <person name="Li M."/>
        </authorList>
    </citation>
    <scope>NUCLEOTIDE SEQUENCE [LARGE SCALE GENOMIC DNA]</scope>
    <source>
        <strain evidence="6">SpSt-774</strain>
    </source>
</reference>
<evidence type="ECO:0000256" key="5">
    <source>
        <dbReference type="HAMAP-Rule" id="MF_00340"/>
    </source>
</evidence>
<dbReference type="InterPro" id="IPR044957">
    <property type="entry name" value="Ribosomal_bL32_bact"/>
</dbReference>
<dbReference type="GO" id="GO:0015934">
    <property type="term" value="C:large ribosomal subunit"/>
    <property type="evidence" value="ECO:0007669"/>
    <property type="project" value="InterPro"/>
</dbReference>
<dbReference type="NCBIfam" id="TIGR01031">
    <property type="entry name" value="rpmF_bact"/>
    <property type="match status" value="1"/>
</dbReference>
<comment type="caution">
    <text evidence="6">The sequence shown here is derived from an EMBL/GenBank/DDBJ whole genome shotgun (WGS) entry which is preliminary data.</text>
</comment>
<evidence type="ECO:0000256" key="1">
    <source>
        <dbReference type="ARBA" id="ARBA00008560"/>
    </source>
</evidence>
<comment type="similarity">
    <text evidence="1 5">Belongs to the bacterial ribosomal protein bL32 family.</text>
</comment>
<dbReference type="PANTHER" id="PTHR35534:SF1">
    <property type="entry name" value="LARGE RIBOSOMAL SUBUNIT PROTEIN BL32"/>
    <property type="match status" value="1"/>
</dbReference>
<sequence length="64" mass="7589">MPVPKRRHSHSRKNKRRSQFKLNPLNYIECPKCHTPKLPHRVCPNCGNYKDVLVVPPKEEKEKT</sequence>
<name>A0A7C4XV81_UNCW3</name>
<dbReference type="EMBL" id="DTGZ01000129">
    <property type="protein sequence ID" value="HGV97999.1"/>
    <property type="molecule type" value="Genomic_DNA"/>
</dbReference>
<keyword evidence="3 5" id="KW-0687">Ribonucleoprotein</keyword>
<gene>
    <name evidence="5" type="primary">rpmF</name>
    <name evidence="6" type="ORF">ENV60_06855</name>
</gene>
<dbReference type="GO" id="GO:0006412">
    <property type="term" value="P:translation"/>
    <property type="evidence" value="ECO:0007669"/>
    <property type="project" value="UniProtKB-UniRule"/>
</dbReference>
<evidence type="ECO:0000256" key="3">
    <source>
        <dbReference type="ARBA" id="ARBA00023274"/>
    </source>
</evidence>
<dbReference type="AlphaFoldDB" id="A0A7C4XV81"/>
<dbReference type="PANTHER" id="PTHR35534">
    <property type="entry name" value="50S RIBOSOMAL PROTEIN L32"/>
    <property type="match status" value="1"/>
</dbReference>
<evidence type="ECO:0000256" key="2">
    <source>
        <dbReference type="ARBA" id="ARBA00022980"/>
    </source>
</evidence>
<dbReference type="InterPro" id="IPR011332">
    <property type="entry name" value="Ribosomal_zn-bd"/>
</dbReference>
<dbReference type="Pfam" id="PF01783">
    <property type="entry name" value="Ribosomal_L32p"/>
    <property type="match status" value="1"/>
</dbReference>
<dbReference type="SUPFAM" id="SSF57829">
    <property type="entry name" value="Zn-binding ribosomal proteins"/>
    <property type="match status" value="1"/>
</dbReference>
<dbReference type="InterPro" id="IPR002677">
    <property type="entry name" value="Ribosomal_bL32"/>
</dbReference>
<evidence type="ECO:0000313" key="6">
    <source>
        <dbReference type="EMBL" id="HGV97999.1"/>
    </source>
</evidence>
<organism evidence="6">
    <name type="scientific">candidate division WOR-3 bacterium</name>
    <dbReference type="NCBI Taxonomy" id="2052148"/>
    <lineage>
        <taxon>Bacteria</taxon>
        <taxon>Bacteria division WOR-3</taxon>
    </lineage>
</organism>
<dbReference type="GO" id="GO:0003735">
    <property type="term" value="F:structural constituent of ribosome"/>
    <property type="evidence" value="ECO:0007669"/>
    <property type="project" value="InterPro"/>
</dbReference>
<keyword evidence="2 5" id="KW-0689">Ribosomal protein</keyword>
<evidence type="ECO:0000256" key="4">
    <source>
        <dbReference type="ARBA" id="ARBA00035178"/>
    </source>
</evidence>
<proteinExistence type="inferred from homology"/>
<accession>A0A7C4XV81</accession>